<evidence type="ECO:0000256" key="2">
    <source>
        <dbReference type="ARBA" id="ARBA00022526"/>
    </source>
</evidence>
<dbReference type="AlphaFoldDB" id="A0A1G7J0P3"/>
<dbReference type="SUPFAM" id="SSF51004">
    <property type="entry name" value="C-terminal (heme d1) domain of cytochrome cd1-nitrite reductase"/>
    <property type="match status" value="1"/>
</dbReference>
<dbReference type="FunFam" id="2.130.10.10:FF:000306">
    <property type="entry name" value="3-carboxymuconate cyclase"/>
    <property type="match status" value="1"/>
</dbReference>
<dbReference type="InterPro" id="IPR011048">
    <property type="entry name" value="Haem_d1_sf"/>
</dbReference>
<proteinExistence type="inferred from homology"/>
<dbReference type="GO" id="GO:0005829">
    <property type="term" value="C:cytosol"/>
    <property type="evidence" value="ECO:0007669"/>
    <property type="project" value="TreeGrafter"/>
</dbReference>
<dbReference type="EMBL" id="FNAO01000016">
    <property type="protein sequence ID" value="SDF18426.1"/>
    <property type="molecule type" value="Genomic_DNA"/>
</dbReference>
<dbReference type="InterPro" id="IPR015943">
    <property type="entry name" value="WD40/YVTN_repeat-like_dom_sf"/>
</dbReference>
<comment type="similarity">
    <text evidence="1">Belongs to the cycloisomerase 2 family.</text>
</comment>
<gene>
    <name evidence="3" type="ORF">SAMN05421636_11615</name>
</gene>
<dbReference type="RefSeq" id="WP_091874207.1">
    <property type="nucleotide sequence ID" value="NZ_FNAO01000016.1"/>
</dbReference>
<keyword evidence="4" id="KW-1185">Reference proteome</keyword>
<dbReference type="PANTHER" id="PTHR30344">
    <property type="entry name" value="6-PHOSPHOGLUCONOLACTONASE-RELATED"/>
    <property type="match status" value="1"/>
</dbReference>
<keyword evidence="2" id="KW-0119">Carbohydrate metabolism</keyword>
<dbReference type="PANTHER" id="PTHR30344:SF1">
    <property type="entry name" value="6-PHOSPHOGLUCONOLACTONASE"/>
    <property type="match status" value="1"/>
</dbReference>
<dbReference type="PROSITE" id="PS51257">
    <property type="entry name" value="PROKAR_LIPOPROTEIN"/>
    <property type="match status" value="1"/>
</dbReference>
<dbReference type="Pfam" id="PF10282">
    <property type="entry name" value="Lactonase"/>
    <property type="match status" value="1"/>
</dbReference>
<dbReference type="Proteomes" id="UP000199109">
    <property type="component" value="Unassembled WGS sequence"/>
</dbReference>
<dbReference type="GO" id="GO:0017057">
    <property type="term" value="F:6-phosphogluconolactonase activity"/>
    <property type="evidence" value="ECO:0007669"/>
    <property type="project" value="TreeGrafter"/>
</dbReference>
<name>A0A1G7J0P3_9FLAO</name>
<evidence type="ECO:0000313" key="3">
    <source>
        <dbReference type="EMBL" id="SDF18426.1"/>
    </source>
</evidence>
<dbReference type="STRING" id="641691.SAMN05421636_11615"/>
<dbReference type="InterPro" id="IPR019405">
    <property type="entry name" value="Lactonase_7-beta_prop"/>
</dbReference>
<dbReference type="InterPro" id="IPR050282">
    <property type="entry name" value="Cycloisomerase_2"/>
</dbReference>
<dbReference type="GO" id="GO:0006006">
    <property type="term" value="P:glucose metabolic process"/>
    <property type="evidence" value="ECO:0007669"/>
    <property type="project" value="UniProtKB-KW"/>
</dbReference>
<sequence>MKLIYYKYNAIGPYKFLLFFILILALGCRIEPEKNETQLKNQNEQNTNIELLIGTSTSGNSKGIYKLDFDRKTGTLSNKSLLVESQNPGYLYLSKDRHKVYSSNSTKPGSVSVYEWNDTRSHLKVIGQHSSEGDGACYIELNPSETLLAAANFGSGSIVVYPLDKDGNVAGFPRSVKHTGSGPHPNQKSAHAHCVKFSESGEYLYAVDLGMDEIVAYNITADKRLLGQSQTVLKLDAGDGPRHLIFHQSKKMAFVINELSSTVISVKINPATGQFERIDKQSTLPVDFKGENKCADIHLSSNGKFLYASNRGHNSIAIFSVSEQGKMELLANEPVQGDWPRNFVLSPDNEFLLVANKKSNNISVFSVDQKTGLLEYTGNQIVLSQPTCLKF</sequence>
<evidence type="ECO:0000313" key="4">
    <source>
        <dbReference type="Proteomes" id="UP000199109"/>
    </source>
</evidence>
<accession>A0A1G7J0P3</accession>
<keyword evidence="2" id="KW-0313">Glucose metabolism</keyword>
<organism evidence="3 4">
    <name type="scientific">Pricia antarctica</name>
    <dbReference type="NCBI Taxonomy" id="641691"/>
    <lineage>
        <taxon>Bacteria</taxon>
        <taxon>Pseudomonadati</taxon>
        <taxon>Bacteroidota</taxon>
        <taxon>Flavobacteriia</taxon>
        <taxon>Flavobacteriales</taxon>
        <taxon>Flavobacteriaceae</taxon>
        <taxon>Pricia</taxon>
    </lineage>
</organism>
<protein>
    <submittedName>
        <fullName evidence="3">6-phosphogluconolactonase</fullName>
    </submittedName>
</protein>
<reference evidence="3 4" key="1">
    <citation type="submission" date="2016-10" db="EMBL/GenBank/DDBJ databases">
        <authorList>
            <person name="de Groot N.N."/>
        </authorList>
    </citation>
    <scope>NUCLEOTIDE SEQUENCE [LARGE SCALE GENOMIC DNA]</scope>
    <source>
        <strain evidence="3 4">DSM 23421</strain>
    </source>
</reference>
<dbReference type="OrthoDB" id="9790815at2"/>
<evidence type="ECO:0000256" key="1">
    <source>
        <dbReference type="ARBA" id="ARBA00005564"/>
    </source>
</evidence>
<dbReference type="Gene3D" id="2.130.10.10">
    <property type="entry name" value="YVTN repeat-like/Quinoprotein amine dehydrogenase"/>
    <property type="match status" value="1"/>
</dbReference>